<evidence type="ECO:0000313" key="2">
    <source>
        <dbReference type="Proteomes" id="UP000178042"/>
    </source>
</evidence>
<protein>
    <submittedName>
        <fullName evidence="1">Uncharacterized protein</fullName>
    </submittedName>
</protein>
<dbReference type="AlphaFoldDB" id="A0A1F6DDU1"/>
<sequence length="78" mass="8414">MAFIYLSRIASEVKEYSLSLPCVADSKGEKPRGSPRNEHAQDMSCACSGPGLALGFETFHGTAYIALALAGMYNRKLN</sequence>
<dbReference type="EMBL" id="MFLD01000024">
    <property type="protein sequence ID" value="OGG59585.1"/>
    <property type="molecule type" value="Genomic_DNA"/>
</dbReference>
<reference evidence="1 2" key="1">
    <citation type="journal article" date="2016" name="Nat. Commun.">
        <title>Thousands of microbial genomes shed light on interconnected biogeochemical processes in an aquifer system.</title>
        <authorList>
            <person name="Anantharaman K."/>
            <person name="Brown C.T."/>
            <person name="Hug L.A."/>
            <person name="Sharon I."/>
            <person name="Castelle C.J."/>
            <person name="Probst A.J."/>
            <person name="Thomas B.C."/>
            <person name="Singh A."/>
            <person name="Wilkins M.J."/>
            <person name="Karaoz U."/>
            <person name="Brodie E.L."/>
            <person name="Williams K.H."/>
            <person name="Hubbard S.S."/>
            <person name="Banfield J.F."/>
        </authorList>
    </citation>
    <scope>NUCLEOTIDE SEQUENCE [LARGE SCALE GENOMIC DNA]</scope>
</reference>
<comment type="caution">
    <text evidence="1">The sequence shown here is derived from an EMBL/GenBank/DDBJ whole genome shotgun (WGS) entry which is preliminary data.</text>
</comment>
<dbReference type="Proteomes" id="UP000178042">
    <property type="component" value="Unassembled WGS sequence"/>
</dbReference>
<name>A0A1F6DDU1_9BACT</name>
<organism evidence="1 2">
    <name type="scientific">Candidatus Kaiserbacteria bacterium RIFCSPHIGHO2_02_FULL_49_16</name>
    <dbReference type="NCBI Taxonomy" id="1798490"/>
    <lineage>
        <taxon>Bacteria</taxon>
        <taxon>Candidatus Kaiseribacteriota</taxon>
    </lineage>
</organism>
<accession>A0A1F6DDU1</accession>
<proteinExistence type="predicted"/>
<gene>
    <name evidence="1" type="ORF">A3C86_03920</name>
</gene>
<evidence type="ECO:0000313" key="1">
    <source>
        <dbReference type="EMBL" id="OGG59585.1"/>
    </source>
</evidence>